<comment type="caution">
    <text evidence="1">The sequence shown here is derived from an EMBL/GenBank/DDBJ whole genome shotgun (WGS) entry which is preliminary data.</text>
</comment>
<name>A0A1X0XJ86_MYCSI</name>
<dbReference type="RefSeq" id="WP_065045145.1">
    <property type="nucleotide sequence ID" value="NZ_MZZM01000042.1"/>
</dbReference>
<dbReference type="AlphaFoldDB" id="A0A1X0XJ86"/>
<gene>
    <name evidence="1" type="ORF">B5M45_29495</name>
</gene>
<dbReference type="Proteomes" id="UP000193040">
    <property type="component" value="Unassembled WGS sequence"/>
</dbReference>
<evidence type="ECO:0000313" key="2">
    <source>
        <dbReference type="Proteomes" id="UP000193040"/>
    </source>
</evidence>
<sequence length="105" mass="11525">MPDIDYGLALDFVDPADNIARQLRFQLNWAPPGDPRLFDGTGQLVAVIDDTRRPDHGRTQALTRPRVAHADVDAALHGWQTWAMINDTIADLAAIRRALVAAGLT</sequence>
<keyword evidence="2" id="KW-1185">Reference proteome</keyword>
<reference evidence="1 2" key="1">
    <citation type="submission" date="2017-03" db="EMBL/GenBank/DDBJ databases">
        <title>Genomic insights into Mycobacterium simiae human colonization.</title>
        <authorList>
            <person name="Steffani J.L."/>
            <person name="Brunck M.E."/>
            <person name="Cruz E."/>
            <person name="Montiel R."/>
            <person name="Barona F."/>
        </authorList>
    </citation>
    <scope>NUCLEOTIDE SEQUENCE [LARGE SCALE GENOMIC DNA]</scope>
    <source>
        <strain evidence="1 2">MsiGto</strain>
    </source>
</reference>
<organism evidence="1 2">
    <name type="scientific">Mycobacterium simiae</name>
    <name type="common">Mycobacterium habana</name>
    <dbReference type="NCBI Taxonomy" id="1784"/>
    <lineage>
        <taxon>Bacteria</taxon>
        <taxon>Bacillati</taxon>
        <taxon>Actinomycetota</taxon>
        <taxon>Actinomycetes</taxon>
        <taxon>Mycobacteriales</taxon>
        <taxon>Mycobacteriaceae</taxon>
        <taxon>Mycobacterium</taxon>
        <taxon>Mycobacterium simiae complex</taxon>
    </lineage>
</organism>
<dbReference type="EMBL" id="MZZM01000042">
    <property type="protein sequence ID" value="ORJ52954.1"/>
    <property type="molecule type" value="Genomic_DNA"/>
</dbReference>
<proteinExistence type="predicted"/>
<evidence type="ECO:0000313" key="1">
    <source>
        <dbReference type="EMBL" id="ORJ52954.1"/>
    </source>
</evidence>
<accession>A0A1X0XJ86</accession>
<protein>
    <submittedName>
        <fullName evidence="1">Uncharacterized protein</fullName>
    </submittedName>
</protein>